<evidence type="ECO:0000259" key="2">
    <source>
        <dbReference type="Pfam" id="PF00156"/>
    </source>
</evidence>
<dbReference type="EMBL" id="NGKA01000005">
    <property type="protein sequence ID" value="RSU13476.1"/>
    <property type="molecule type" value="Genomic_DNA"/>
</dbReference>
<dbReference type="InterPro" id="IPR000836">
    <property type="entry name" value="PRTase_dom"/>
</dbReference>
<reference evidence="3 4" key="1">
    <citation type="submission" date="2017-05" db="EMBL/GenBank/DDBJ databases">
        <title>Vagococcus spp. assemblies.</title>
        <authorList>
            <person name="Gulvik C.A."/>
        </authorList>
    </citation>
    <scope>NUCLEOTIDE SEQUENCE [LARGE SCALE GENOMIC DNA]</scope>
    <source>
        <strain evidence="3 4">CCUG 51432</strain>
    </source>
</reference>
<dbReference type="AlphaFoldDB" id="A0A430AZM4"/>
<name>A0A430AZM4_9ENTE</name>
<dbReference type="Pfam" id="PF00156">
    <property type="entry name" value="Pribosyltran"/>
    <property type="match status" value="1"/>
</dbReference>
<sequence>MRCKLCDNFIRTNLSLKEWLYFIPVEKLSICERCQAKFEKVDPDISCPICKKSGHSHICPECLAWQKIYPKYSFKHDCLYYYNDWMGEWLEKFKFKGDFQLAQCFQHDLKVFFRHVNYDLIIPTPLSKERQQIRRFNQVEALLYFADIKYADILEKTIDTLPQSNKTRQDRLDMPQIFSLKSRESVFQKKVLLVDDVYTTGRTLLHGVDCLYLNGAKLVHTFSLAR</sequence>
<comment type="similarity">
    <text evidence="1">Belongs to the ComF/GntX family.</text>
</comment>
<feature type="domain" description="Phosphoribosyltransferase" evidence="2">
    <location>
        <begin position="151"/>
        <end position="224"/>
    </location>
</feature>
<dbReference type="PANTHER" id="PTHR47505">
    <property type="entry name" value="DNA UTILIZATION PROTEIN YHGH"/>
    <property type="match status" value="1"/>
</dbReference>
<dbReference type="OrthoDB" id="9779910at2"/>
<dbReference type="InterPro" id="IPR029057">
    <property type="entry name" value="PRTase-like"/>
</dbReference>
<evidence type="ECO:0000256" key="1">
    <source>
        <dbReference type="ARBA" id="ARBA00008007"/>
    </source>
</evidence>
<dbReference type="Gene3D" id="3.40.50.2020">
    <property type="match status" value="1"/>
</dbReference>
<gene>
    <name evidence="3" type="ORF">CBF29_04280</name>
</gene>
<protein>
    <recommendedName>
        <fullName evidence="2">Phosphoribosyltransferase domain-containing protein</fullName>
    </recommendedName>
</protein>
<dbReference type="Proteomes" id="UP000287605">
    <property type="component" value="Unassembled WGS sequence"/>
</dbReference>
<organism evidence="3 4">
    <name type="scientific">Vagococcus elongatus</name>
    <dbReference type="NCBI Taxonomy" id="180344"/>
    <lineage>
        <taxon>Bacteria</taxon>
        <taxon>Bacillati</taxon>
        <taxon>Bacillota</taxon>
        <taxon>Bacilli</taxon>
        <taxon>Lactobacillales</taxon>
        <taxon>Enterococcaceae</taxon>
        <taxon>Vagococcus</taxon>
    </lineage>
</organism>
<evidence type="ECO:0000313" key="3">
    <source>
        <dbReference type="EMBL" id="RSU13476.1"/>
    </source>
</evidence>
<evidence type="ECO:0000313" key="4">
    <source>
        <dbReference type="Proteomes" id="UP000287605"/>
    </source>
</evidence>
<comment type="caution">
    <text evidence="3">The sequence shown here is derived from an EMBL/GenBank/DDBJ whole genome shotgun (WGS) entry which is preliminary data.</text>
</comment>
<dbReference type="CDD" id="cd06223">
    <property type="entry name" value="PRTases_typeI"/>
    <property type="match status" value="1"/>
</dbReference>
<accession>A0A430AZM4</accession>
<dbReference type="RefSeq" id="WP_126807717.1">
    <property type="nucleotide sequence ID" value="NZ_NGKA01000005.1"/>
</dbReference>
<dbReference type="SUPFAM" id="SSF53271">
    <property type="entry name" value="PRTase-like"/>
    <property type="match status" value="1"/>
</dbReference>
<dbReference type="PANTHER" id="PTHR47505:SF1">
    <property type="entry name" value="DNA UTILIZATION PROTEIN YHGH"/>
    <property type="match status" value="1"/>
</dbReference>
<dbReference type="InterPro" id="IPR051910">
    <property type="entry name" value="ComF/GntX_DNA_util-trans"/>
</dbReference>
<proteinExistence type="inferred from homology"/>
<keyword evidence="4" id="KW-1185">Reference proteome</keyword>